<dbReference type="Gene3D" id="3.40.50.300">
    <property type="entry name" value="P-loop containing nucleotide triphosphate hydrolases"/>
    <property type="match status" value="1"/>
</dbReference>
<dbReference type="OrthoDB" id="2319592at2759"/>
<evidence type="ECO:0000259" key="4">
    <source>
        <dbReference type="Pfam" id="PF20147"/>
    </source>
</evidence>
<keyword evidence="3" id="KW-0964">Secreted</keyword>
<organism evidence="5 6">
    <name type="scientific">Entomortierella parvispora</name>
    <dbReference type="NCBI Taxonomy" id="205924"/>
    <lineage>
        <taxon>Eukaryota</taxon>
        <taxon>Fungi</taxon>
        <taxon>Fungi incertae sedis</taxon>
        <taxon>Mucoromycota</taxon>
        <taxon>Mortierellomycotina</taxon>
        <taxon>Mortierellomycetes</taxon>
        <taxon>Mortierellales</taxon>
        <taxon>Mortierellaceae</taxon>
        <taxon>Entomortierella</taxon>
    </lineage>
</organism>
<comment type="subcellular location">
    <subcellularLocation>
        <location evidence="1">Host cell</location>
    </subcellularLocation>
    <subcellularLocation>
        <location evidence="2">Secreted</location>
    </subcellularLocation>
</comment>
<dbReference type="GO" id="GO:0005576">
    <property type="term" value="C:extracellular region"/>
    <property type="evidence" value="ECO:0007669"/>
    <property type="project" value="UniProtKB-SubCell"/>
</dbReference>
<evidence type="ECO:0000313" key="5">
    <source>
        <dbReference type="EMBL" id="GJJ70719.1"/>
    </source>
</evidence>
<reference evidence="5" key="1">
    <citation type="submission" date="2021-11" db="EMBL/GenBank/DDBJ databases">
        <authorList>
            <person name="Herlambang A."/>
            <person name="Guo Y."/>
            <person name="Takashima Y."/>
            <person name="Nishizawa T."/>
        </authorList>
    </citation>
    <scope>NUCLEOTIDE SEQUENCE</scope>
    <source>
        <strain evidence="5">E1425</strain>
    </source>
</reference>
<dbReference type="AlphaFoldDB" id="A0A9P3LUA0"/>
<dbReference type="InterPro" id="IPR045379">
    <property type="entry name" value="Crinkler_N"/>
</dbReference>
<keyword evidence="6" id="KW-1185">Reference proteome</keyword>
<dbReference type="GO" id="GO:0043657">
    <property type="term" value="C:host cell"/>
    <property type="evidence" value="ECO:0007669"/>
    <property type="project" value="UniProtKB-SubCell"/>
</dbReference>
<evidence type="ECO:0000313" key="6">
    <source>
        <dbReference type="Proteomes" id="UP000827284"/>
    </source>
</evidence>
<reference evidence="5" key="2">
    <citation type="journal article" date="2022" name="Microbiol. Resour. Announc.">
        <title>Whole-Genome Sequence of Entomortierella parvispora E1425, a Mucoromycotan Fungus Associated with Burkholderiaceae-Related Endosymbiotic Bacteria.</title>
        <authorList>
            <person name="Herlambang A."/>
            <person name="Guo Y."/>
            <person name="Takashima Y."/>
            <person name="Narisawa K."/>
            <person name="Ohta H."/>
            <person name="Nishizawa T."/>
        </authorList>
    </citation>
    <scope>NUCLEOTIDE SEQUENCE</scope>
    <source>
        <strain evidence="5">E1425</strain>
    </source>
</reference>
<proteinExistence type="predicted"/>
<dbReference type="SUPFAM" id="SSF52540">
    <property type="entry name" value="P-loop containing nucleoside triphosphate hydrolases"/>
    <property type="match status" value="1"/>
</dbReference>
<dbReference type="Pfam" id="PF20147">
    <property type="entry name" value="Crinkler"/>
    <property type="match status" value="1"/>
</dbReference>
<evidence type="ECO:0000256" key="1">
    <source>
        <dbReference type="ARBA" id="ARBA00004340"/>
    </source>
</evidence>
<dbReference type="EMBL" id="BQFW01000004">
    <property type="protein sequence ID" value="GJJ70719.1"/>
    <property type="molecule type" value="Genomic_DNA"/>
</dbReference>
<dbReference type="Proteomes" id="UP000827284">
    <property type="component" value="Unassembled WGS sequence"/>
</dbReference>
<comment type="caution">
    <text evidence="5">The sequence shown here is derived from an EMBL/GenBank/DDBJ whole genome shotgun (WGS) entry which is preliminary data.</text>
</comment>
<evidence type="ECO:0000256" key="3">
    <source>
        <dbReference type="ARBA" id="ARBA00022525"/>
    </source>
</evidence>
<feature type="domain" description="Crinkler effector protein N-terminal" evidence="4">
    <location>
        <begin position="6"/>
        <end position="99"/>
    </location>
</feature>
<accession>A0A9P3LUA0</accession>
<name>A0A9P3LUA0_9FUNG</name>
<dbReference type="InterPro" id="IPR027417">
    <property type="entry name" value="P-loop_NTPase"/>
</dbReference>
<sequence length="648" mass="72946">MTDSILTLWCLLHGQPTSFSVEVDRAKTVDYLKKTINDELKLRTASAFLTLWRVSIPDDMLNSDITIDTLHDKTGLFNPKTLLSRVFPESPDDNTYIFIQGPSEAPSSSAVDYIPLKRLPAEDDRNVKRARSHITTAGPVQWSGPSLMLPFTERSLFEEVRRGICSGNSFVVHGPYQSGKTSFLMAMQAELEKNPVEAAVVYFDISDLGLPSDTQDEVAVLDMLSRFWSLRVFRQKLSWEDLTAKLQELPPSPRHYVLVDEFQSVFRSSILLNAAKKFFRNLSSKTAVSYVAVGTFKLMELLLADGKMESPFNKAVFAGMPPFDLREMGRLFDLYKMHCDTDGITRQIQDKVVHESGGHPASFMVLLKLILQHHPDENSWASLLQANIGSLLNGTQTKLRTNLKSMNTEQQSHVRDLTKNQLEDWEFTPDDFNRYLLDIGVLDSSNDRTVRFTSGIILRICIDAVWPQPEKRLSKKEIGDPINMLKLGLQCISPSTVADPLVRNKHGPQECGFQVALFSALNGLLPRTMMCLFEAKAKNKDRIDLMLTENGQKLFGYELKVNAISQPDFKDHLQQASKYAVFYDIPVYLVNFYLEGHSTPVPLLNIPANVFVVNIMHNKDCTRFIIAAPNGDKTTVNTNESPSGGNNL</sequence>
<protein>
    <recommendedName>
        <fullName evidence="4">Crinkler effector protein N-terminal domain-containing protein</fullName>
    </recommendedName>
</protein>
<gene>
    <name evidence="5" type="ORF">EMPS_03069</name>
</gene>
<evidence type="ECO:0000256" key="2">
    <source>
        <dbReference type="ARBA" id="ARBA00004613"/>
    </source>
</evidence>